<feature type="compositionally biased region" description="Basic residues" evidence="3">
    <location>
        <begin position="470"/>
        <end position="486"/>
    </location>
</feature>
<dbReference type="GO" id="GO:0000724">
    <property type="term" value="P:double-strand break repair via homologous recombination"/>
    <property type="evidence" value="ECO:0007669"/>
    <property type="project" value="TreeGrafter"/>
</dbReference>
<dbReference type="SMART" id="SM01161">
    <property type="entry name" value="DUF1767"/>
    <property type="match status" value="1"/>
</dbReference>
<dbReference type="Pfam" id="PF08585">
    <property type="entry name" value="RMI1_N_C"/>
    <property type="match status" value="1"/>
</dbReference>
<dbReference type="EMBL" id="CDMY01000829">
    <property type="protein sequence ID" value="CEM34606.1"/>
    <property type="molecule type" value="Genomic_DNA"/>
</dbReference>
<reference evidence="5 6" key="1">
    <citation type="submission" date="2014-11" db="EMBL/GenBank/DDBJ databases">
        <authorList>
            <person name="Zhu J."/>
            <person name="Qi W."/>
            <person name="Song R."/>
        </authorList>
    </citation>
    <scope>NUCLEOTIDE SEQUENCE [LARGE SCALE GENOMIC DNA]</scope>
</reference>
<feature type="region of interest" description="Disordered" evidence="3">
    <location>
        <begin position="186"/>
        <end position="486"/>
    </location>
</feature>
<dbReference type="InterPro" id="IPR042470">
    <property type="entry name" value="RMI1_N_C_sf"/>
</dbReference>
<dbReference type="Proteomes" id="UP000041254">
    <property type="component" value="Unassembled WGS sequence"/>
</dbReference>
<evidence type="ECO:0000259" key="4">
    <source>
        <dbReference type="Pfam" id="PF08585"/>
    </source>
</evidence>
<dbReference type="OrthoDB" id="434939at2759"/>
<dbReference type="PANTHER" id="PTHR14790">
    <property type="entry name" value="RECQ-MEDIATED GENOME INSTABILITY PROTEIN 1 RMI1"/>
    <property type="match status" value="1"/>
</dbReference>
<feature type="compositionally biased region" description="Gly residues" evidence="3">
    <location>
        <begin position="437"/>
        <end position="469"/>
    </location>
</feature>
<proteinExistence type="inferred from homology"/>
<evidence type="ECO:0000313" key="5">
    <source>
        <dbReference type="EMBL" id="CEM34606.1"/>
    </source>
</evidence>
<name>A0A0G4GUW2_VITBC</name>
<feature type="domain" description="RecQ mediated genome instability protein 1 OB-fold" evidence="4">
    <location>
        <begin position="58"/>
        <end position="172"/>
    </location>
</feature>
<dbReference type="GO" id="GO:0000712">
    <property type="term" value="P:resolution of meiotic recombination intermediates"/>
    <property type="evidence" value="ECO:0007669"/>
    <property type="project" value="TreeGrafter"/>
</dbReference>
<dbReference type="GO" id="GO:0016604">
    <property type="term" value="C:nuclear body"/>
    <property type="evidence" value="ECO:0007669"/>
    <property type="project" value="TreeGrafter"/>
</dbReference>
<evidence type="ECO:0000256" key="2">
    <source>
        <dbReference type="ARBA" id="ARBA00018987"/>
    </source>
</evidence>
<feature type="compositionally biased region" description="Pro residues" evidence="3">
    <location>
        <begin position="382"/>
        <end position="395"/>
    </location>
</feature>
<feature type="compositionally biased region" description="Basic and acidic residues" evidence="3">
    <location>
        <begin position="319"/>
        <end position="331"/>
    </location>
</feature>
<sequence>MAVAHLKDKWGISLSEDGVDECLNHVEADSMDAVHPKAAEEYLLNTDIRKAGVLSTIPENLQRAGSTQLDGPHFVQVIKIVDTTQPSRKAEETESYNRLLLLTLHDGQQRIAAIEYQTIDQLSLNVPPGTKLLLGGRGRSPVGVRNGVVLLDPSCVIVLGGYVERMVEAWKVNQEVQASRLWLKSAKPQDAGGSGGQDPQRPNRNFADDDGPPRFQPFKQGMATDQRQGKARPSPSPLPPPSQATSAAPPDSNSRAPDDEQQPDEGPRFDIAELGGAGNKPQTHISASAFKAAEQGGRGGRGQRGRRGRGREGDEDFVDRDLQHYVADNRRGHSGGMSLDMFIKKDKRAEAAAAAGPSHQEDEGEGEEEWEDWPEAYQQPQPSQPPYSTPGPPPHNGFSQDRRRSYPADSNSYDYQQQQQQASYRGGRGGSFDSMPTGGGGGGGGGRGWRGGGGHYGRGGRGRGGGGRGRGGRGRGGRGGGGHRRW</sequence>
<gene>
    <name evidence="5" type="ORF">Vbra_1277</name>
</gene>
<dbReference type="OMA" id="APCYRGH"/>
<dbReference type="InterPro" id="IPR013894">
    <property type="entry name" value="RMI1_OB"/>
</dbReference>
<dbReference type="VEuPathDB" id="CryptoDB:Vbra_1277"/>
<dbReference type="InParanoid" id="A0A0G4GUW2"/>
<evidence type="ECO:0000256" key="1">
    <source>
        <dbReference type="ARBA" id="ARBA00006395"/>
    </source>
</evidence>
<dbReference type="Gene3D" id="2.40.50.770">
    <property type="entry name" value="RecQ-mediated genome instability protein Rmi1, C-terminal domain"/>
    <property type="match status" value="1"/>
</dbReference>
<comment type="similarity">
    <text evidence="1">Belongs to the RMI1 family.</text>
</comment>
<evidence type="ECO:0000313" key="6">
    <source>
        <dbReference type="Proteomes" id="UP000041254"/>
    </source>
</evidence>
<evidence type="ECO:0000256" key="3">
    <source>
        <dbReference type="SAM" id="MobiDB-lite"/>
    </source>
</evidence>
<dbReference type="GO" id="GO:0031422">
    <property type="term" value="C:RecQ family helicase-topoisomerase III complex"/>
    <property type="evidence" value="ECO:0007669"/>
    <property type="project" value="TreeGrafter"/>
</dbReference>
<dbReference type="AlphaFoldDB" id="A0A0G4GUW2"/>
<feature type="compositionally biased region" description="Acidic residues" evidence="3">
    <location>
        <begin position="362"/>
        <end position="374"/>
    </location>
</feature>
<organism evidence="5 6">
    <name type="scientific">Vitrella brassicaformis (strain CCMP3155)</name>
    <dbReference type="NCBI Taxonomy" id="1169540"/>
    <lineage>
        <taxon>Eukaryota</taxon>
        <taxon>Sar</taxon>
        <taxon>Alveolata</taxon>
        <taxon>Colpodellida</taxon>
        <taxon>Vitrellaceae</taxon>
        <taxon>Vitrella</taxon>
    </lineage>
</organism>
<keyword evidence="6" id="KW-1185">Reference proteome</keyword>
<protein>
    <recommendedName>
        <fullName evidence="2">RecQ-mediated genome instability protein 1</fullName>
    </recommendedName>
</protein>
<dbReference type="STRING" id="1169540.A0A0G4GUW2"/>
<accession>A0A0G4GUW2</accession>
<dbReference type="PANTHER" id="PTHR14790:SF15">
    <property type="entry name" value="RECQ-MEDIATED GENOME INSTABILITY PROTEIN 1"/>
    <property type="match status" value="1"/>
</dbReference>